<evidence type="ECO:0008006" key="3">
    <source>
        <dbReference type="Google" id="ProtNLM"/>
    </source>
</evidence>
<proteinExistence type="predicted"/>
<organism evidence="1 2">
    <name type="scientific">Nostoc edaphicum CCNP1411</name>
    <dbReference type="NCBI Taxonomy" id="1472755"/>
    <lineage>
        <taxon>Bacteria</taxon>
        <taxon>Bacillati</taxon>
        <taxon>Cyanobacteriota</taxon>
        <taxon>Cyanophyceae</taxon>
        <taxon>Nostocales</taxon>
        <taxon>Nostocaceae</taxon>
        <taxon>Nostoc</taxon>
    </lineage>
</organism>
<dbReference type="InterPro" id="IPR011856">
    <property type="entry name" value="tRNA_endonuc-like_dom_sf"/>
</dbReference>
<dbReference type="Proteomes" id="UP000514713">
    <property type="component" value="Chromosome"/>
</dbReference>
<gene>
    <name evidence="1" type="ORF">HUN01_31295</name>
</gene>
<keyword evidence="2" id="KW-1185">Reference proteome</keyword>
<dbReference type="AlphaFoldDB" id="A0A7D7R937"/>
<dbReference type="EMBL" id="CP054698">
    <property type="protein sequence ID" value="QMS91866.1"/>
    <property type="molecule type" value="Genomic_DNA"/>
</dbReference>
<accession>A0A7D7R937</accession>
<evidence type="ECO:0000313" key="1">
    <source>
        <dbReference type="EMBL" id="QMS91866.1"/>
    </source>
</evidence>
<dbReference type="InterPro" id="IPR014919">
    <property type="entry name" value="XisH"/>
</dbReference>
<dbReference type="Gene3D" id="3.40.1350.10">
    <property type="match status" value="1"/>
</dbReference>
<dbReference type="SUPFAM" id="SSF52980">
    <property type="entry name" value="Restriction endonuclease-like"/>
    <property type="match status" value="1"/>
</dbReference>
<name>A0A7D7R937_9NOSO</name>
<dbReference type="GO" id="GO:0003676">
    <property type="term" value="F:nucleic acid binding"/>
    <property type="evidence" value="ECO:0007669"/>
    <property type="project" value="InterPro"/>
</dbReference>
<dbReference type="KEGG" id="ned:HUN01_31295"/>
<protein>
    <recommendedName>
        <fullName evidence="3">XisH family protein</fullName>
    </recommendedName>
</protein>
<sequence length="45" mass="5387">MKDIYHNTVKFALQKDAWKIPHDPFPLQIGEKRLLEDLDVETETY</sequence>
<evidence type="ECO:0000313" key="2">
    <source>
        <dbReference type="Proteomes" id="UP000514713"/>
    </source>
</evidence>
<dbReference type="InterPro" id="IPR011335">
    <property type="entry name" value="Restrct_endonuc-II-like"/>
</dbReference>
<reference evidence="2" key="1">
    <citation type="submission" date="2020-06" db="EMBL/GenBank/DDBJ databases">
        <title>Nostoc edaphicum CCNP1411 genome.</title>
        <authorList>
            <person name="Fidor A."/>
            <person name="Grabski M."/>
            <person name="Gawor J."/>
            <person name="Gromadka R."/>
            <person name="Wegrzyn G."/>
            <person name="Mazur-Marzec H."/>
        </authorList>
    </citation>
    <scope>NUCLEOTIDE SEQUENCE [LARGE SCALE GENOMIC DNA]</scope>
    <source>
        <strain evidence="2">CCNP1411</strain>
    </source>
</reference>
<dbReference type="Pfam" id="PF08814">
    <property type="entry name" value="XisH"/>
    <property type="match status" value="1"/>
</dbReference>